<dbReference type="Proteomes" id="UP001360953">
    <property type="component" value="Unassembled WGS sequence"/>
</dbReference>
<evidence type="ECO:0000313" key="2">
    <source>
        <dbReference type="EMBL" id="KAK7533332.1"/>
    </source>
</evidence>
<dbReference type="GeneID" id="92036699"/>
<gene>
    <name evidence="2" type="ORF">J3D65DRAFT_684959</name>
</gene>
<feature type="compositionally biased region" description="Basic and acidic residues" evidence="1">
    <location>
        <begin position="541"/>
        <end position="554"/>
    </location>
</feature>
<dbReference type="PROSITE" id="PS51257">
    <property type="entry name" value="PROKAR_LIPOPROTEIN"/>
    <property type="match status" value="1"/>
</dbReference>
<proteinExistence type="predicted"/>
<dbReference type="RefSeq" id="XP_066652725.1">
    <property type="nucleotide sequence ID" value="XM_066803793.1"/>
</dbReference>
<evidence type="ECO:0000313" key="3">
    <source>
        <dbReference type="Proteomes" id="UP001360953"/>
    </source>
</evidence>
<dbReference type="EMBL" id="JBBPEH010000010">
    <property type="protein sequence ID" value="KAK7533332.1"/>
    <property type="molecule type" value="Genomic_DNA"/>
</dbReference>
<evidence type="ECO:0008006" key="4">
    <source>
        <dbReference type="Google" id="ProtNLM"/>
    </source>
</evidence>
<name>A0ABR1LDM0_9PEZI</name>
<evidence type="ECO:0000256" key="1">
    <source>
        <dbReference type="SAM" id="MobiDB-lite"/>
    </source>
</evidence>
<comment type="caution">
    <text evidence="2">The sequence shown here is derived from an EMBL/GenBank/DDBJ whole genome shotgun (WGS) entry which is preliminary data.</text>
</comment>
<keyword evidence="3" id="KW-1185">Reference proteome</keyword>
<sequence length="589" mass="68192">MDSMHRCTVVIPNNKGKLNIACSQTYNAVCSCGRIFQIIPSTDNPATFQVLCQPPSQISRTPSLSDMDLARILQKPPTASMEHGNTDGLAIKSTEALSTTRSTEATGGSPRTPHNNGANYVAVDRGIENIPSPFRLWSTELVEGVADHLDTKDLCAFRATCATIAGQVDYPFKKRFGSVEYTITDSQTVNAAKFDRLRQFRRSRLADEVRTLTFIEREKGGFPILNNSLPGHEDGDIRFFRDEIRIPMTFVNSLEWFPKLETLVFSSDYVPRERIVSEITPAIEDYKSVFTSLEQLLRRRKTPLQVQVRHRDLISCEFNWTGKRETTHNISFRSLRTKTAVEEEIREMMRIALDPTRQCFYNFEIKRYCVQLKETLLKHSLRVIKLSGFTFRILDLADLFSSRRALFGPETLIINDCQIRFDEEPFSGQTIVRWTQMRAFIEDLGRTGVRHLEFVDVSLNIAAHLICIPLFQLIRKFCRLKSFRFERFDRVFFDWDGDNQLDDGRRLPEMIRKLGGVNMAIWEMERCVLYKRILPAGSFPKKEKKQEEQNQETKEQEEEKQESGKKDAEKPEEEEDEDRYDLPDEYFGF</sequence>
<feature type="region of interest" description="Disordered" evidence="1">
    <location>
        <begin position="92"/>
        <end position="117"/>
    </location>
</feature>
<organism evidence="2 3">
    <name type="scientific">Phyllosticta citribraziliensis</name>
    <dbReference type="NCBI Taxonomy" id="989973"/>
    <lineage>
        <taxon>Eukaryota</taxon>
        <taxon>Fungi</taxon>
        <taxon>Dikarya</taxon>
        <taxon>Ascomycota</taxon>
        <taxon>Pezizomycotina</taxon>
        <taxon>Dothideomycetes</taxon>
        <taxon>Dothideomycetes incertae sedis</taxon>
        <taxon>Botryosphaeriales</taxon>
        <taxon>Phyllostictaceae</taxon>
        <taxon>Phyllosticta</taxon>
    </lineage>
</organism>
<reference evidence="2 3" key="1">
    <citation type="submission" date="2024-04" db="EMBL/GenBank/DDBJ databases">
        <title>Phyllosticta paracitricarpa is synonymous to the EU quarantine fungus P. citricarpa based on phylogenomic analyses.</title>
        <authorList>
            <consortium name="Lawrence Berkeley National Laboratory"/>
            <person name="Van ingen-buijs V.A."/>
            <person name="Van westerhoven A.C."/>
            <person name="Haridas S."/>
            <person name="Skiadas P."/>
            <person name="Martin F."/>
            <person name="Groenewald J.Z."/>
            <person name="Crous P.W."/>
            <person name="Seidl M.F."/>
        </authorList>
    </citation>
    <scope>NUCLEOTIDE SEQUENCE [LARGE SCALE GENOMIC DNA]</scope>
    <source>
        <strain evidence="2 3">CPC 17464</strain>
    </source>
</reference>
<feature type="compositionally biased region" description="Acidic residues" evidence="1">
    <location>
        <begin position="570"/>
        <end position="579"/>
    </location>
</feature>
<feature type="region of interest" description="Disordered" evidence="1">
    <location>
        <begin position="541"/>
        <end position="589"/>
    </location>
</feature>
<accession>A0ABR1LDM0</accession>
<protein>
    <recommendedName>
        <fullName evidence="4">F-box domain-containing protein</fullName>
    </recommendedName>
</protein>
<feature type="compositionally biased region" description="Polar residues" evidence="1">
    <location>
        <begin position="95"/>
        <end position="106"/>
    </location>
</feature>